<comment type="caution">
    <text evidence="2">The sequence shown here is derived from an EMBL/GenBank/DDBJ whole genome shotgun (WGS) entry which is preliminary data.</text>
</comment>
<keyword evidence="3" id="KW-1185">Reference proteome</keyword>
<name>A0A261S7I2_9BORD</name>
<evidence type="ECO:0000313" key="2">
    <source>
        <dbReference type="EMBL" id="OZI33328.1"/>
    </source>
</evidence>
<feature type="region of interest" description="Disordered" evidence="1">
    <location>
        <begin position="129"/>
        <end position="153"/>
    </location>
</feature>
<organism evidence="2 3">
    <name type="scientific">Bordetella genomosp. 10</name>
    <dbReference type="NCBI Taxonomy" id="1416804"/>
    <lineage>
        <taxon>Bacteria</taxon>
        <taxon>Pseudomonadati</taxon>
        <taxon>Pseudomonadota</taxon>
        <taxon>Betaproteobacteria</taxon>
        <taxon>Burkholderiales</taxon>
        <taxon>Alcaligenaceae</taxon>
        <taxon>Bordetella</taxon>
    </lineage>
</organism>
<gene>
    <name evidence="2" type="ORF">CAL29_16380</name>
</gene>
<protein>
    <submittedName>
        <fullName evidence="2">Uncharacterized protein</fullName>
    </submittedName>
</protein>
<evidence type="ECO:0000256" key="1">
    <source>
        <dbReference type="SAM" id="MobiDB-lite"/>
    </source>
</evidence>
<proteinExistence type="predicted"/>
<dbReference type="EMBL" id="NEVM01000004">
    <property type="protein sequence ID" value="OZI33328.1"/>
    <property type="molecule type" value="Genomic_DNA"/>
</dbReference>
<accession>A0A261S7I2</accession>
<dbReference type="Proteomes" id="UP000216020">
    <property type="component" value="Unassembled WGS sequence"/>
</dbReference>
<sequence length="153" mass="16113">MSLAGCSLTTGRYYTDESIASLTPGQSTMMEATRAFNAPPTAQYPQSDGTTLARWDYKLSLVTDAVYARKSTLLQFGADGRLIRLVDSDNVFLPGDSRQKLLGVYVPADTPPADVPPAMAPAPAEDAASMPIFIPGNGPADTSASDGKNATPR</sequence>
<evidence type="ECO:0000313" key="3">
    <source>
        <dbReference type="Proteomes" id="UP000216020"/>
    </source>
</evidence>
<dbReference type="AlphaFoldDB" id="A0A261S7I2"/>
<reference evidence="3" key="1">
    <citation type="submission" date="2017-05" db="EMBL/GenBank/DDBJ databases">
        <title>Complete and WGS of Bordetella genogroups.</title>
        <authorList>
            <person name="Spilker T."/>
            <person name="Lipuma J."/>
        </authorList>
    </citation>
    <scope>NUCLEOTIDE SEQUENCE [LARGE SCALE GENOMIC DNA]</scope>
    <source>
        <strain evidence="3">AU16122</strain>
    </source>
</reference>
<feature type="compositionally biased region" description="Polar residues" evidence="1">
    <location>
        <begin position="140"/>
        <end position="153"/>
    </location>
</feature>